<feature type="compositionally biased region" description="Low complexity" evidence="1">
    <location>
        <begin position="64"/>
        <end position="73"/>
    </location>
</feature>
<organism evidence="2 3">
    <name type="scientific">Akanthomyces muscarius</name>
    <name type="common">Entomopathogenic fungus</name>
    <name type="synonym">Lecanicillium muscarium</name>
    <dbReference type="NCBI Taxonomy" id="2231603"/>
    <lineage>
        <taxon>Eukaryota</taxon>
        <taxon>Fungi</taxon>
        <taxon>Dikarya</taxon>
        <taxon>Ascomycota</taxon>
        <taxon>Pezizomycotina</taxon>
        <taxon>Sordariomycetes</taxon>
        <taxon>Hypocreomycetidae</taxon>
        <taxon>Hypocreales</taxon>
        <taxon>Cordycipitaceae</taxon>
        <taxon>Akanthomyces</taxon>
    </lineage>
</organism>
<dbReference type="KEGG" id="amus:LMH87_008154"/>
<feature type="compositionally biased region" description="Polar residues" evidence="1">
    <location>
        <begin position="49"/>
        <end position="63"/>
    </location>
</feature>
<comment type="caution">
    <text evidence="2">The sequence shown here is derived from an EMBL/GenBank/DDBJ whole genome shotgun (WGS) entry which is preliminary data.</text>
</comment>
<reference evidence="2" key="1">
    <citation type="journal article" date="2023" name="Access Microbiol">
        <title>De-novo genome assembly for Akanthomyces muscarius, a biocontrol agent of insect agricultural pests.</title>
        <authorList>
            <person name="Erdos Z."/>
            <person name="Studholme D.J."/>
            <person name="Raymond B."/>
            <person name="Sharma M."/>
        </authorList>
    </citation>
    <scope>NUCLEOTIDE SEQUENCE</scope>
    <source>
        <strain evidence="2">Ve6</strain>
    </source>
</reference>
<name>A0A9W8QJ37_AKAMU</name>
<evidence type="ECO:0000313" key="2">
    <source>
        <dbReference type="EMBL" id="KAJ4159246.1"/>
    </source>
</evidence>
<sequence length="80" mass="8767">MLLQRVLPEHAPDETPLPRYRQPDSPLWTAQDALSKPPVLRGRYLQTEAPPSQLSPNGPSQRTGGLLLRSSGLPVASPFN</sequence>
<gene>
    <name evidence="2" type="ORF">LMH87_008154</name>
</gene>
<feature type="region of interest" description="Disordered" evidence="1">
    <location>
        <begin position="1"/>
        <end position="80"/>
    </location>
</feature>
<dbReference type="EMBL" id="JAJHUN010000005">
    <property type="protein sequence ID" value="KAJ4159246.1"/>
    <property type="molecule type" value="Genomic_DNA"/>
</dbReference>
<dbReference type="RefSeq" id="XP_056057245.1">
    <property type="nucleotide sequence ID" value="XM_056195106.1"/>
</dbReference>
<evidence type="ECO:0000313" key="3">
    <source>
        <dbReference type="Proteomes" id="UP001144673"/>
    </source>
</evidence>
<proteinExistence type="predicted"/>
<protein>
    <submittedName>
        <fullName evidence="2">Uncharacterized protein</fullName>
    </submittedName>
</protein>
<dbReference type="AlphaFoldDB" id="A0A9W8QJ37"/>
<evidence type="ECO:0000256" key="1">
    <source>
        <dbReference type="SAM" id="MobiDB-lite"/>
    </source>
</evidence>
<dbReference type="GeneID" id="80895313"/>
<keyword evidence="3" id="KW-1185">Reference proteome</keyword>
<accession>A0A9W8QJ37</accession>
<dbReference type="Proteomes" id="UP001144673">
    <property type="component" value="Unassembled WGS sequence"/>
</dbReference>